<comment type="caution">
    <text evidence="2">The sequence shown here is derived from an EMBL/GenBank/DDBJ whole genome shotgun (WGS) entry which is preliminary data.</text>
</comment>
<evidence type="ECO:0000256" key="1">
    <source>
        <dbReference type="SAM" id="MobiDB-lite"/>
    </source>
</evidence>
<keyword evidence="3" id="KW-1185">Reference proteome</keyword>
<reference evidence="2 3" key="1">
    <citation type="submission" date="2023-03" db="EMBL/GenBank/DDBJ databases">
        <title>Genome sequence of Lichtheimia ornata CBS 291.66.</title>
        <authorList>
            <person name="Mohabir J.T."/>
            <person name="Shea T.P."/>
            <person name="Kurbessoian T."/>
            <person name="Berby B."/>
            <person name="Fontaine J."/>
            <person name="Livny J."/>
            <person name="Gnirke A."/>
            <person name="Stajich J.E."/>
            <person name="Cuomo C.A."/>
        </authorList>
    </citation>
    <scope>NUCLEOTIDE SEQUENCE [LARGE SCALE GENOMIC DNA]</scope>
    <source>
        <strain evidence="2">CBS 291.66</strain>
    </source>
</reference>
<dbReference type="GeneID" id="83220449"/>
<dbReference type="Proteomes" id="UP001234581">
    <property type="component" value="Unassembled WGS sequence"/>
</dbReference>
<sequence length="249" mass="27968">MGLPDSPHSSKGGLPPDKPISYANAATSSREIDRLISFSKHEPQPWCRAINQHALLFDLTQLKISETTFLTAARQAYPAKHTCGMVFRKVNRKLLAEVVFTSEKYRKRHHATPIQLPDNRTCVGNLPIPDEWEVVKIHLTNMPILPRQILTEAITKSTSQYGHILECGIYIEHGWFTGSGYVYLNRASTNAPLEPSATKSPPLPLEHTISVNLKNSEQEWVHKILNQDAITAKPSDTYVKIAPQKTLIM</sequence>
<feature type="region of interest" description="Disordered" evidence="1">
    <location>
        <begin position="1"/>
        <end position="21"/>
    </location>
</feature>
<evidence type="ECO:0000313" key="2">
    <source>
        <dbReference type="EMBL" id="KAJ8651325.1"/>
    </source>
</evidence>
<organism evidence="2 3">
    <name type="scientific">Lichtheimia ornata</name>
    <dbReference type="NCBI Taxonomy" id="688661"/>
    <lineage>
        <taxon>Eukaryota</taxon>
        <taxon>Fungi</taxon>
        <taxon>Fungi incertae sedis</taxon>
        <taxon>Mucoromycota</taxon>
        <taxon>Mucoromycotina</taxon>
        <taxon>Mucoromycetes</taxon>
        <taxon>Mucorales</taxon>
        <taxon>Lichtheimiaceae</taxon>
        <taxon>Lichtheimia</taxon>
    </lineage>
</organism>
<evidence type="ECO:0000313" key="3">
    <source>
        <dbReference type="Proteomes" id="UP001234581"/>
    </source>
</evidence>
<proteinExistence type="predicted"/>
<dbReference type="AlphaFoldDB" id="A0AAD7UQM8"/>
<name>A0AAD7UQM8_9FUNG</name>
<dbReference type="EMBL" id="JARTCD010000297">
    <property type="protein sequence ID" value="KAJ8651325.1"/>
    <property type="molecule type" value="Genomic_DNA"/>
</dbReference>
<protein>
    <submittedName>
        <fullName evidence="2">Uncharacterized protein</fullName>
    </submittedName>
</protein>
<accession>A0AAD7UQM8</accession>
<gene>
    <name evidence="2" type="ORF">O0I10_013183</name>
</gene>
<dbReference type="RefSeq" id="XP_058336240.1">
    <property type="nucleotide sequence ID" value="XM_058492995.1"/>
</dbReference>